<feature type="domain" description="EamA" evidence="6">
    <location>
        <begin position="149"/>
        <end position="279"/>
    </location>
</feature>
<feature type="transmembrane region" description="Helical" evidence="5">
    <location>
        <begin position="204"/>
        <end position="225"/>
    </location>
</feature>
<dbReference type="InterPro" id="IPR037185">
    <property type="entry name" value="EmrE-like"/>
</dbReference>
<evidence type="ECO:0000256" key="4">
    <source>
        <dbReference type="ARBA" id="ARBA00023136"/>
    </source>
</evidence>
<evidence type="ECO:0000256" key="3">
    <source>
        <dbReference type="ARBA" id="ARBA00022989"/>
    </source>
</evidence>
<dbReference type="SUPFAM" id="SSF103481">
    <property type="entry name" value="Multidrug resistance efflux transporter EmrE"/>
    <property type="match status" value="2"/>
</dbReference>
<dbReference type="RefSeq" id="WP_160650235.1">
    <property type="nucleotide sequence ID" value="NZ_RSEJ01000007.1"/>
</dbReference>
<dbReference type="EMBL" id="RSEJ01000007">
    <property type="protein sequence ID" value="NBI52684.1"/>
    <property type="molecule type" value="Genomic_DNA"/>
</dbReference>
<dbReference type="InterPro" id="IPR050638">
    <property type="entry name" value="AA-Vitamin_Transporters"/>
</dbReference>
<feature type="transmembrane region" description="Helical" evidence="5">
    <location>
        <begin position="7"/>
        <end position="25"/>
    </location>
</feature>
<keyword evidence="4 5" id="KW-0472">Membrane</keyword>
<keyword evidence="3 5" id="KW-1133">Transmembrane helix</keyword>
<comment type="subcellular location">
    <subcellularLocation>
        <location evidence="1">Membrane</location>
        <topology evidence="1">Multi-pass membrane protein</topology>
    </subcellularLocation>
</comment>
<reference evidence="7 8" key="1">
    <citation type="journal article" date="2017" name="Int. J. Syst. Evol. Microbiol.">
        <title>Photobacterium alginatilyticum sp. nov., a marine bacterium isolated from bottom seawater.</title>
        <authorList>
            <person name="Wang X."/>
            <person name="Wang Y."/>
            <person name="Yang X."/>
            <person name="Sun H."/>
            <person name="Li B."/>
            <person name="Zhang X.H."/>
        </authorList>
    </citation>
    <scope>NUCLEOTIDE SEQUENCE [LARGE SCALE GENOMIC DNA]</scope>
    <source>
        <strain evidence="7 8">P03D4</strain>
    </source>
</reference>
<feature type="transmembrane region" description="Helical" evidence="5">
    <location>
        <begin position="90"/>
        <end position="110"/>
    </location>
</feature>
<accession>A0ABW9YHT6</accession>
<dbReference type="Pfam" id="PF00892">
    <property type="entry name" value="EamA"/>
    <property type="match status" value="2"/>
</dbReference>
<gene>
    <name evidence="7" type="ORF">EIZ48_08865</name>
</gene>
<dbReference type="Proteomes" id="UP000738517">
    <property type="component" value="Unassembled WGS sequence"/>
</dbReference>
<feature type="domain" description="EamA" evidence="6">
    <location>
        <begin position="7"/>
        <end position="134"/>
    </location>
</feature>
<comment type="caution">
    <text evidence="7">The sequence shown here is derived from an EMBL/GenBank/DDBJ whole genome shotgun (WGS) entry which is preliminary data.</text>
</comment>
<evidence type="ECO:0000256" key="5">
    <source>
        <dbReference type="SAM" id="Phobius"/>
    </source>
</evidence>
<feature type="transmembrane region" description="Helical" evidence="5">
    <location>
        <begin position="119"/>
        <end position="139"/>
    </location>
</feature>
<feature type="transmembrane region" description="Helical" evidence="5">
    <location>
        <begin position="232"/>
        <end position="254"/>
    </location>
</feature>
<evidence type="ECO:0000259" key="6">
    <source>
        <dbReference type="Pfam" id="PF00892"/>
    </source>
</evidence>
<feature type="transmembrane region" description="Helical" evidence="5">
    <location>
        <begin position="260"/>
        <end position="281"/>
    </location>
</feature>
<feature type="transmembrane region" description="Helical" evidence="5">
    <location>
        <begin position="64"/>
        <end position="84"/>
    </location>
</feature>
<evidence type="ECO:0000313" key="7">
    <source>
        <dbReference type="EMBL" id="NBI52684.1"/>
    </source>
</evidence>
<feature type="transmembrane region" description="Helical" evidence="5">
    <location>
        <begin position="145"/>
        <end position="166"/>
    </location>
</feature>
<evidence type="ECO:0000256" key="1">
    <source>
        <dbReference type="ARBA" id="ARBA00004141"/>
    </source>
</evidence>
<protein>
    <submittedName>
        <fullName evidence="7">DMT family transporter</fullName>
    </submittedName>
</protein>
<proteinExistence type="predicted"/>
<dbReference type="PANTHER" id="PTHR32322:SF9">
    <property type="entry name" value="AMINO-ACID METABOLITE EFFLUX PUMP-RELATED"/>
    <property type="match status" value="1"/>
</dbReference>
<keyword evidence="8" id="KW-1185">Reference proteome</keyword>
<keyword evidence="2 5" id="KW-0812">Transmembrane</keyword>
<organism evidence="7 8">
    <name type="scientific">Photobacterium alginatilyticum</name>
    <dbReference type="NCBI Taxonomy" id="1775171"/>
    <lineage>
        <taxon>Bacteria</taxon>
        <taxon>Pseudomonadati</taxon>
        <taxon>Pseudomonadota</taxon>
        <taxon>Gammaproteobacteria</taxon>
        <taxon>Vibrionales</taxon>
        <taxon>Vibrionaceae</taxon>
        <taxon>Photobacterium</taxon>
    </lineage>
</organism>
<evidence type="ECO:0000313" key="8">
    <source>
        <dbReference type="Proteomes" id="UP000738517"/>
    </source>
</evidence>
<feature type="transmembrane region" description="Helical" evidence="5">
    <location>
        <begin position="178"/>
        <end position="198"/>
    </location>
</feature>
<name>A0ABW9YHT6_9GAMM</name>
<dbReference type="PANTHER" id="PTHR32322">
    <property type="entry name" value="INNER MEMBRANE TRANSPORTER"/>
    <property type="match status" value="1"/>
</dbReference>
<evidence type="ECO:0000256" key="2">
    <source>
        <dbReference type="ARBA" id="ARBA00022692"/>
    </source>
</evidence>
<dbReference type="InterPro" id="IPR000620">
    <property type="entry name" value="EamA_dom"/>
</dbReference>
<sequence>MASFLRLLTLAAIWGGSFLFMRIAANPLGPAVLIEARVAFAAITLLAVSFYLKKNLQFIANARHYFILGLFNTALPFLLFAYSAQTLNASSLSILNSTAPIWGAIIGAIWTRTVLSKRVLLGLCMGIIGVSVLVGWEAANIGENAILPITAAIMAAFCYGIASNYAKNAPKIESFNNAHGSMWAAVLIVVPFLPFVPIREDPNLNIALAVFLLGVVCTGIAYLIYFRLIVDLGASSALSVTFLIPVFGIFWGHLFLGEEIGMNTLVGSVLVVVGTMFVTGFSPKQLLRQKKVVLNRSS</sequence>
<feature type="transmembrane region" description="Helical" evidence="5">
    <location>
        <begin position="31"/>
        <end position="52"/>
    </location>
</feature>